<evidence type="ECO:0000256" key="5">
    <source>
        <dbReference type="ARBA" id="ARBA00023002"/>
    </source>
</evidence>
<dbReference type="Gene3D" id="1.20.140.10">
    <property type="entry name" value="Butyryl-CoA Dehydrogenase, subunit A, domain 3"/>
    <property type="match status" value="1"/>
</dbReference>
<dbReference type="InterPro" id="IPR037069">
    <property type="entry name" value="AcylCoA_DH/ox_N_sf"/>
</dbReference>
<protein>
    <submittedName>
        <fullName evidence="8">Acyl-CoA dehydrogenase</fullName>
    </submittedName>
</protein>
<keyword evidence="9" id="KW-1185">Reference proteome</keyword>
<dbReference type="InterPro" id="IPR009100">
    <property type="entry name" value="AcylCoA_DH/oxidase_NM_dom_sf"/>
</dbReference>
<evidence type="ECO:0000256" key="3">
    <source>
        <dbReference type="ARBA" id="ARBA00022630"/>
    </source>
</evidence>
<dbReference type="GO" id="GO:0003995">
    <property type="term" value="F:acyl-CoA dehydrogenase activity"/>
    <property type="evidence" value="ECO:0007669"/>
    <property type="project" value="TreeGrafter"/>
</dbReference>
<dbReference type="Pfam" id="PF00441">
    <property type="entry name" value="Acyl-CoA_dh_1"/>
    <property type="match status" value="1"/>
</dbReference>
<organism evidence="8 9">
    <name type="scientific">Peribacillus cavernae</name>
    <dbReference type="NCBI Taxonomy" id="1674310"/>
    <lineage>
        <taxon>Bacteria</taxon>
        <taxon>Bacillati</taxon>
        <taxon>Bacillota</taxon>
        <taxon>Bacilli</taxon>
        <taxon>Bacillales</taxon>
        <taxon>Bacillaceae</taxon>
        <taxon>Peribacillus</taxon>
    </lineage>
</organism>
<dbReference type="GO" id="GO:0050660">
    <property type="term" value="F:flavin adenine dinucleotide binding"/>
    <property type="evidence" value="ECO:0007669"/>
    <property type="project" value="InterPro"/>
</dbReference>
<keyword evidence="5" id="KW-0560">Oxidoreductase</keyword>
<dbReference type="OrthoDB" id="2450120at2"/>
<dbReference type="AlphaFoldDB" id="A0A3S0VWV3"/>
<dbReference type="Gene3D" id="1.10.540.10">
    <property type="entry name" value="Acyl-CoA dehydrogenase/oxidase, N-terminal domain"/>
    <property type="match status" value="1"/>
</dbReference>
<name>A0A3S0VWV3_9BACI</name>
<dbReference type="Pfam" id="PF02771">
    <property type="entry name" value="Acyl-CoA_dh_N"/>
    <property type="match status" value="1"/>
</dbReference>
<dbReference type="EMBL" id="RYZZ01000020">
    <property type="protein sequence ID" value="RUQ27846.1"/>
    <property type="molecule type" value="Genomic_DNA"/>
</dbReference>
<sequence>MNDISQIIKETAEKIMEDLCTKQVVEDSELGILPRELWKTIVKSGMATVGVSEEAGGSGGSFADALTILRIAAKFSAPIPIAETLMANWVLSEAGLPLMEKPTTIASNNNGNKMMFIEISDGWTISGSAYDVPYARYAEAVVVIGNSQQGNMVAIVNPRACHIEHEQNLAGEARDHLYINNVHLQGEAVSRVREGNDNNLLYRGALIRAVQMTGALERILELSIAYSKERIQFGRPIAKFQAIQQQIAILAGEVSSAKTITNLAVKSFEAGNGEKQIMAAKIRVGEAASLGAPIAHQIHGAIGFTDEHSLQQSTRRLWSWRDEFGNESYWANKLGNEVLNTGPDYLWPFVTSMNSELVL</sequence>
<accession>A0A3S0VWV3</accession>
<evidence type="ECO:0000256" key="1">
    <source>
        <dbReference type="ARBA" id="ARBA00001974"/>
    </source>
</evidence>
<evidence type="ECO:0000313" key="8">
    <source>
        <dbReference type="EMBL" id="RUQ27846.1"/>
    </source>
</evidence>
<dbReference type="PANTHER" id="PTHR43884">
    <property type="entry name" value="ACYL-COA DEHYDROGENASE"/>
    <property type="match status" value="1"/>
</dbReference>
<keyword evidence="3" id="KW-0285">Flavoprotein</keyword>
<evidence type="ECO:0000313" key="9">
    <source>
        <dbReference type="Proteomes" id="UP000267430"/>
    </source>
</evidence>
<dbReference type="Proteomes" id="UP000267430">
    <property type="component" value="Unassembled WGS sequence"/>
</dbReference>
<reference evidence="8 9" key="1">
    <citation type="submission" date="2018-12" db="EMBL/GenBank/DDBJ databases">
        <title>Bacillus chawlae sp. nov., Bacillus glennii sp. nov., and Bacillus saganii sp. nov. Isolated from the Vehicle Assembly Building at Kennedy Space Center where the Viking Spacecraft were Assembled.</title>
        <authorList>
            <person name="Seuylemezian A."/>
            <person name="Vaishampayan P."/>
        </authorList>
    </citation>
    <scope>NUCLEOTIDE SEQUENCE [LARGE SCALE GENOMIC DNA]</scope>
    <source>
        <strain evidence="8 9">L5</strain>
    </source>
</reference>
<dbReference type="InterPro" id="IPR009075">
    <property type="entry name" value="AcylCo_DH/oxidase_C"/>
</dbReference>
<dbReference type="InterPro" id="IPR046373">
    <property type="entry name" value="Acyl-CoA_Oxase/DH_mid-dom_sf"/>
</dbReference>
<dbReference type="Gene3D" id="2.40.110.10">
    <property type="entry name" value="Butyryl-CoA Dehydrogenase, subunit A, domain 2"/>
    <property type="match status" value="1"/>
</dbReference>
<dbReference type="PANTHER" id="PTHR43884:SF20">
    <property type="entry name" value="ACYL-COA DEHYDROGENASE FADE28"/>
    <property type="match status" value="1"/>
</dbReference>
<feature type="domain" description="Acyl-CoA dehydrogenase/oxidase N-terminal" evidence="7">
    <location>
        <begin position="6"/>
        <end position="94"/>
    </location>
</feature>
<dbReference type="InterPro" id="IPR013786">
    <property type="entry name" value="AcylCoA_DH/ox_N"/>
</dbReference>
<proteinExistence type="inferred from homology"/>
<dbReference type="SUPFAM" id="SSF47203">
    <property type="entry name" value="Acyl-CoA dehydrogenase C-terminal domain-like"/>
    <property type="match status" value="1"/>
</dbReference>
<evidence type="ECO:0000259" key="6">
    <source>
        <dbReference type="Pfam" id="PF00441"/>
    </source>
</evidence>
<feature type="domain" description="Acyl-CoA dehydrogenase/oxidase C-terminal" evidence="6">
    <location>
        <begin position="201"/>
        <end position="316"/>
    </location>
</feature>
<gene>
    <name evidence="8" type="ORF">ELQ35_15085</name>
</gene>
<comment type="similarity">
    <text evidence="2">Belongs to the acyl-CoA dehydrogenase family.</text>
</comment>
<dbReference type="InterPro" id="IPR036250">
    <property type="entry name" value="AcylCo_DH-like_C"/>
</dbReference>
<comment type="cofactor">
    <cofactor evidence="1">
        <name>FAD</name>
        <dbReference type="ChEBI" id="CHEBI:57692"/>
    </cofactor>
</comment>
<evidence type="ECO:0000256" key="4">
    <source>
        <dbReference type="ARBA" id="ARBA00022827"/>
    </source>
</evidence>
<comment type="caution">
    <text evidence="8">The sequence shown here is derived from an EMBL/GenBank/DDBJ whole genome shotgun (WGS) entry which is preliminary data.</text>
</comment>
<evidence type="ECO:0000259" key="7">
    <source>
        <dbReference type="Pfam" id="PF02771"/>
    </source>
</evidence>
<dbReference type="SUPFAM" id="SSF56645">
    <property type="entry name" value="Acyl-CoA dehydrogenase NM domain-like"/>
    <property type="match status" value="1"/>
</dbReference>
<keyword evidence="4" id="KW-0274">FAD</keyword>
<dbReference type="RefSeq" id="WP_126865664.1">
    <property type="nucleotide sequence ID" value="NZ_JAUSTX010000008.1"/>
</dbReference>
<evidence type="ECO:0000256" key="2">
    <source>
        <dbReference type="ARBA" id="ARBA00009347"/>
    </source>
</evidence>